<comment type="caution">
    <text evidence="2">The sequence shown here is derived from an EMBL/GenBank/DDBJ whole genome shotgun (WGS) entry which is preliminary data.</text>
</comment>
<feature type="region of interest" description="Disordered" evidence="1">
    <location>
        <begin position="1"/>
        <end position="99"/>
    </location>
</feature>
<reference evidence="3" key="1">
    <citation type="journal article" date="2019" name="Nat. Commun.">
        <title>The genome of broomcorn millet.</title>
        <authorList>
            <person name="Zou C."/>
            <person name="Miki D."/>
            <person name="Li D."/>
            <person name="Tang Q."/>
            <person name="Xiao L."/>
            <person name="Rajput S."/>
            <person name="Deng P."/>
            <person name="Jia W."/>
            <person name="Huang R."/>
            <person name="Zhang M."/>
            <person name="Sun Y."/>
            <person name="Hu J."/>
            <person name="Fu X."/>
            <person name="Schnable P.S."/>
            <person name="Li F."/>
            <person name="Zhang H."/>
            <person name="Feng B."/>
            <person name="Zhu X."/>
            <person name="Liu R."/>
            <person name="Schnable J.C."/>
            <person name="Zhu J.-K."/>
            <person name="Zhang H."/>
        </authorList>
    </citation>
    <scope>NUCLEOTIDE SEQUENCE [LARGE SCALE GENOMIC DNA]</scope>
</reference>
<dbReference type="Proteomes" id="UP000275267">
    <property type="component" value="Unassembled WGS sequence"/>
</dbReference>
<organism evidence="2 3">
    <name type="scientific">Panicum miliaceum</name>
    <name type="common">Proso millet</name>
    <name type="synonym">Broomcorn millet</name>
    <dbReference type="NCBI Taxonomy" id="4540"/>
    <lineage>
        <taxon>Eukaryota</taxon>
        <taxon>Viridiplantae</taxon>
        <taxon>Streptophyta</taxon>
        <taxon>Embryophyta</taxon>
        <taxon>Tracheophyta</taxon>
        <taxon>Spermatophyta</taxon>
        <taxon>Magnoliopsida</taxon>
        <taxon>Liliopsida</taxon>
        <taxon>Poales</taxon>
        <taxon>Poaceae</taxon>
        <taxon>PACMAD clade</taxon>
        <taxon>Panicoideae</taxon>
        <taxon>Panicodae</taxon>
        <taxon>Paniceae</taxon>
        <taxon>Panicinae</taxon>
        <taxon>Panicum</taxon>
        <taxon>Panicum sect. Panicum</taxon>
    </lineage>
</organism>
<proteinExistence type="predicted"/>
<evidence type="ECO:0000313" key="3">
    <source>
        <dbReference type="Proteomes" id="UP000275267"/>
    </source>
</evidence>
<dbReference type="AlphaFoldDB" id="A0A3L6QYG4"/>
<feature type="compositionally biased region" description="Basic residues" evidence="1">
    <location>
        <begin position="33"/>
        <end position="42"/>
    </location>
</feature>
<gene>
    <name evidence="2" type="ORF">C2845_PM08G06640</name>
</gene>
<feature type="compositionally biased region" description="Low complexity" evidence="1">
    <location>
        <begin position="1"/>
        <end position="13"/>
    </location>
</feature>
<accession>A0A3L6QYG4</accession>
<protein>
    <submittedName>
        <fullName evidence="2">Uncharacterized protein</fullName>
    </submittedName>
</protein>
<evidence type="ECO:0000256" key="1">
    <source>
        <dbReference type="SAM" id="MobiDB-lite"/>
    </source>
</evidence>
<keyword evidence="3" id="KW-1185">Reference proteome</keyword>
<dbReference type="EMBL" id="PQIB02000010">
    <property type="protein sequence ID" value="RLM92282.1"/>
    <property type="molecule type" value="Genomic_DNA"/>
</dbReference>
<name>A0A3L6QYG4_PANMI</name>
<evidence type="ECO:0000313" key="2">
    <source>
        <dbReference type="EMBL" id="RLM92282.1"/>
    </source>
</evidence>
<feature type="compositionally biased region" description="Basic and acidic residues" evidence="1">
    <location>
        <begin position="43"/>
        <end position="68"/>
    </location>
</feature>
<sequence>MASAPAAATCSAPRTQQRISLERAPNPSDICKARQKLGGRGHHMLDPRSHTRAPDLPGGKREREKEEGQPAAGSGMGRRRRRGRDPRAPPRMHTGRPRRITINKCDITSHQQRNKATIKYHAYLPASSSMYR</sequence>